<dbReference type="HAMAP" id="MF_00445">
    <property type="entry name" value="NDH1_NuoN_1"/>
    <property type="match status" value="1"/>
</dbReference>
<name>A0A068QTF9_9GAMM</name>
<feature type="transmembrane region" description="Helical" evidence="5">
    <location>
        <begin position="12"/>
        <end position="30"/>
    </location>
</feature>
<dbReference type="GO" id="GO:0008137">
    <property type="term" value="F:NADH dehydrogenase (ubiquinone) activity"/>
    <property type="evidence" value="ECO:0007669"/>
    <property type="project" value="InterPro"/>
</dbReference>
<dbReference type="STRING" id="351671.XDD1_2583"/>
<feature type="transmembrane region" description="Helical" evidence="5">
    <location>
        <begin position="271"/>
        <end position="290"/>
    </location>
</feature>
<feature type="transmembrane region" description="Helical" evidence="5">
    <location>
        <begin position="159"/>
        <end position="179"/>
    </location>
</feature>
<evidence type="ECO:0000259" key="7">
    <source>
        <dbReference type="Pfam" id="PF00361"/>
    </source>
</evidence>
<dbReference type="EMBL" id="FO704550">
    <property type="protein sequence ID" value="CDG18282.1"/>
    <property type="molecule type" value="Genomic_DNA"/>
</dbReference>
<feature type="transmembrane region" description="Helical" evidence="5">
    <location>
        <begin position="105"/>
        <end position="122"/>
    </location>
</feature>
<keyword evidence="5" id="KW-0830">Ubiquinone</keyword>
<dbReference type="OrthoDB" id="9768329at2"/>
<keyword evidence="4 5" id="KW-0472">Membrane</keyword>
<dbReference type="GO" id="GO:0005886">
    <property type="term" value="C:plasma membrane"/>
    <property type="evidence" value="ECO:0007669"/>
    <property type="project" value="UniProtKB-SubCell"/>
</dbReference>
<reference evidence="9 11" key="2">
    <citation type="submission" date="2019-07" db="EMBL/GenBank/DDBJ databases">
        <title>Genomic Encyclopedia of Type Strains, Phase I: the one thousand microbial genomes (KMG-I) project.</title>
        <authorList>
            <person name="Kyrpides N."/>
        </authorList>
    </citation>
    <scope>NUCLEOTIDE SEQUENCE [LARGE SCALE GENOMIC DNA]</scope>
    <source>
        <strain evidence="9 11">DSM 17909</strain>
    </source>
</reference>
<feature type="transmembrane region" description="Helical" evidence="5">
    <location>
        <begin position="406"/>
        <end position="426"/>
    </location>
</feature>
<dbReference type="GO" id="GO:0050136">
    <property type="term" value="F:NADH dehydrogenase (quinone) (non-electrogenic) activity"/>
    <property type="evidence" value="ECO:0007669"/>
    <property type="project" value="UniProtKB-UniRule"/>
</dbReference>
<dbReference type="NCBIfam" id="TIGR01770">
    <property type="entry name" value="NDH_I_N"/>
    <property type="match status" value="1"/>
</dbReference>
<evidence type="ECO:0000256" key="5">
    <source>
        <dbReference type="HAMAP-Rule" id="MF_00445"/>
    </source>
</evidence>
<evidence type="ECO:0000256" key="1">
    <source>
        <dbReference type="ARBA" id="ARBA00004127"/>
    </source>
</evidence>
<feature type="transmembrane region" description="Helical" evidence="5">
    <location>
        <begin position="297"/>
        <end position="316"/>
    </location>
</feature>
<sequence length="485" mass="52551">MTITSEQLIALLPLLIVGLTVVVVMLSIAWRRDHFTNVTLTVIGLNLALFSLYFVGQQEPMDVTPLIHVDRFAMFYTALVLIASLATTTFAYSWLENYPDNKEEFYLLVMIAAVGGILLSSANHMASLFIGIELITLPLFGLVGYAYRQKRSLEAGIKYMLLSAAASSFLLFGIALLYAESGDLSFASLGKSLSDSQLHEPLVLAGLGMMIVGLGFKLSLVPFQLWTPDVYQGAPAPVSTFLATASKVAIFAVVMRLFIAAPVTESETLRIVLTVIAIASILFGNLLALTQSNIKRLLGYSSIAHLGYLLVVLVAIKDHTLAEETAGIYLVGYLLASIGAFGVVSLMSSPYRGPDADSLFSYRGLFWHKPILSAVMTIMMLSLAGIPLTFGFIGKFYVIATGVEARLWWLTGAVVVGSAIGLYYYLRVMVSLYLPAPKALNRDTPRNWAFTSGGIVVLLTGLLVLILGVWPQPLIDIVQLAKSGL</sequence>
<evidence type="ECO:0000256" key="6">
    <source>
        <dbReference type="RuleBase" id="RU000320"/>
    </source>
</evidence>
<comment type="subunit">
    <text evidence="5">NDH-1 is composed of 13 different subunits. Subunits NuoA, H, J, K, L, M, N constitute the membrane sector of the complex.</text>
</comment>
<keyword evidence="8" id="KW-0560">Oxidoreductase</keyword>
<evidence type="ECO:0000256" key="4">
    <source>
        <dbReference type="ARBA" id="ARBA00023136"/>
    </source>
</evidence>
<proteinExistence type="inferred from homology"/>
<dbReference type="GO" id="GO:0042773">
    <property type="term" value="P:ATP synthesis coupled electron transport"/>
    <property type="evidence" value="ECO:0007669"/>
    <property type="project" value="InterPro"/>
</dbReference>
<dbReference type="HOGENOM" id="CLU_007100_1_5_6"/>
<feature type="transmembrane region" description="Helical" evidence="5">
    <location>
        <begin position="447"/>
        <end position="470"/>
    </location>
</feature>
<comment type="similarity">
    <text evidence="5">Belongs to the complex I subunit 2 family.</text>
</comment>
<feature type="transmembrane region" description="Helical" evidence="5">
    <location>
        <begin position="128"/>
        <end position="147"/>
    </location>
</feature>
<feature type="transmembrane region" description="Helical" evidence="5">
    <location>
        <begin position="238"/>
        <end position="259"/>
    </location>
</feature>
<comment type="subcellular location">
    <subcellularLocation>
        <location evidence="5">Cell membrane</location>
        <topology evidence="5">Multi-pass membrane protein</topology>
    </subcellularLocation>
    <subcellularLocation>
        <location evidence="1">Endomembrane system</location>
        <topology evidence="1">Multi-pass membrane protein</topology>
    </subcellularLocation>
    <subcellularLocation>
        <location evidence="6">Membrane</location>
        <topology evidence="6">Multi-pass membrane protein</topology>
    </subcellularLocation>
</comment>
<dbReference type="AlphaFoldDB" id="A0A068QTF9"/>
<evidence type="ECO:0000313" key="8">
    <source>
        <dbReference type="EMBL" id="CDG18282.1"/>
    </source>
</evidence>
<dbReference type="KEGG" id="xdo:XDD1_2583"/>
<evidence type="ECO:0000313" key="9">
    <source>
        <dbReference type="EMBL" id="TYP11512.1"/>
    </source>
</evidence>
<evidence type="ECO:0000256" key="3">
    <source>
        <dbReference type="ARBA" id="ARBA00022989"/>
    </source>
</evidence>
<gene>
    <name evidence="5 8" type="primary">nuoN</name>
    <name evidence="9" type="ORF">LY16_01103</name>
    <name evidence="8" type="ORF">XDD1_2583</name>
</gene>
<keyword evidence="11" id="KW-1185">Reference proteome</keyword>
<accession>A0A068QTF9</accession>
<keyword evidence="5" id="KW-0874">Quinone</keyword>
<reference evidence="8 10" key="1">
    <citation type="submission" date="2013-07" db="EMBL/GenBank/DDBJ databases">
        <authorList>
            <person name="Genoscope - CEA"/>
        </authorList>
    </citation>
    <scope>NUCLEOTIDE SEQUENCE [LARGE SCALE GENOMIC DNA]</scope>
    <source>
        <strain evidence="8">FRM16</strain>
        <strain evidence="10">FRM16 / DSM 17909</strain>
    </source>
</reference>
<feature type="domain" description="NADH:quinone oxidoreductase/Mrp antiporter transmembrane" evidence="7">
    <location>
        <begin position="122"/>
        <end position="420"/>
    </location>
</feature>
<dbReference type="EMBL" id="VNHN01000013">
    <property type="protein sequence ID" value="TYP11512.1"/>
    <property type="molecule type" value="Genomic_DNA"/>
</dbReference>
<comment type="function">
    <text evidence="5">NDH-1 shuttles electrons from NADH, via FMN and iron-sulfur (Fe-S) centers, to quinones in the respiratory chain. The immediate electron acceptor for the enzyme in this species is believed to be ubiquinone. Couples the redox reaction to proton translocation (for every two electrons transferred, four hydrogen ions are translocated across the cytoplasmic membrane), and thus conserves the redox energy in a proton gradient.</text>
</comment>
<dbReference type="Pfam" id="PF00361">
    <property type="entry name" value="Proton_antipo_M"/>
    <property type="match status" value="1"/>
</dbReference>
<protein>
    <recommendedName>
        <fullName evidence="5">NADH-quinone oxidoreductase subunit N</fullName>
        <ecNumber evidence="5">7.1.1.-</ecNumber>
    </recommendedName>
    <alternativeName>
        <fullName evidence="5">NADH dehydrogenase I subunit N</fullName>
    </alternativeName>
    <alternativeName>
        <fullName evidence="5">NDH-1 subunit N</fullName>
    </alternativeName>
</protein>
<dbReference type="Proteomes" id="UP000324170">
    <property type="component" value="Unassembled WGS sequence"/>
</dbReference>
<dbReference type="GO" id="GO:0012505">
    <property type="term" value="C:endomembrane system"/>
    <property type="evidence" value="ECO:0007669"/>
    <property type="project" value="UniProtKB-SubCell"/>
</dbReference>
<keyword evidence="5" id="KW-0520">NAD</keyword>
<organism evidence="8 10">
    <name type="scientific">Xenorhabdus doucetiae</name>
    <dbReference type="NCBI Taxonomy" id="351671"/>
    <lineage>
        <taxon>Bacteria</taxon>
        <taxon>Pseudomonadati</taxon>
        <taxon>Pseudomonadota</taxon>
        <taxon>Gammaproteobacteria</taxon>
        <taxon>Enterobacterales</taxon>
        <taxon>Morganellaceae</taxon>
        <taxon>Xenorhabdus</taxon>
    </lineage>
</organism>
<keyword evidence="5" id="KW-1003">Cell membrane</keyword>
<keyword evidence="3 5" id="KW-1133">Transmembrane helix</keyword>
<feature type="transmembrane region" description="Helical" evidence="5">
    <location>
        <begin position="371"/>
        <end position="394"/>
    </location>
</feature>
<keyword evidence="5" id="KW-0813">Transport</keyword>
<evidence type="ECO:0000256" key="2">
    <source>
        <dbReference type="ARBA" id="ARBA00022692"/>
    </source>
</evidence>
<dbReference type="GO" id="GO:0048038">
    <property type="term" value="F:quinone binding"/>
    <property type="evidence" value="ECO:0007669"/>
    <property type="project" value="UniProtKB-KW"/>
</dbReference>
<evidence type="ECO:0000313" key="10">
    <source>
        <dbReference type="Proteomes" id="UP000032721"/>
    </source>
</evidence>
<dbReference type="NCBIfam" id="NF004439">
    <property type="entry name" value="PRK05777.1-1"/>
    <property type="match status" value="1"/>
</dbReference>
<feature type="transmembrane region" description="Helical" evidence="5">
    <location>
        <begin position="202"/>
        <end position="226"/>
    </location>
</feature>
<dbReference type="EC" id="7.1.1.-" evidence="5"/>
<dbReference type="PANTHER" id="PTHR22773">
    <property type="entry name" value="NADH DEHYDROGENASE"/>
    <property type="match status" value="1"/>
</dbReference>
<comment type="catalytic activity">
    <reaction evidence="5">
        <text>a quinone + NADH + 5 H(+)(in) = a quinol + NAD(+) + 4 H(+)(out)</text>
        <dbReference type="Rhea" id="RHEA:57888"/>
        <dbReference type="ChEBI" id="CHEBI:15378"/>
        <dbReference type="ChEBI" id="CHEBI:24646"/>
        <dbReference type="ChEBI" id="CHEBI:57540"/>
        <dbReference type="ChEBI" id="CHEBI:57945"/>
        <dbReference type="ChEBI" id="CHEBI:132124"/>
    </reaction>
</comment>
<evidence type="ECO:0000313" key="11">
    <source>
        <dbReference type="Proteomes" id="UP000324170"/>
    </source>
</evidence>
<feature type="transmembrane region" description="Helical" evidence="5">
    <location>
        <begin position="37"/>
        <end position="55"/>
    </location>
</feature>
<feature type="transmembrane region" description="Helical" evidence="5">
    <location>
        <begin position="328"/>
        <end position="351"/>
    </location>
</feature>
<keyword evidence="5" id="KW-1278">Translocase</keyword>
<dbReference type="Proteomes" id="UP000032721">
    <property type="component" value="Chromosome"/>
</dbReference>
<dbReference type="InterPro" id="IPR001750">
    <property type="entry name" value="ND/Mrp_TM"/>
</dbReference>
<dbReference type="InterPro" id="IPR010096">
    <property type="entry name" value="NADH-Q_OxRdtase_suN/2"/>
</dbReference>
<keyword evidence="2 5" id="KW-0812">Transmembrane</keyword>
<feature type="transmembrane region" description="Helical" evidence="5">
    <location>
        <begin position="75"/>
        <end position="93"/>
    </location>
</feature>
<dbReference type="RefSeq" id="WP_045971429.1">
    <property type="nucleotide sequence ID" value="NZ_CAWMED010000001.1"/>
</dbReference>